<evidence type="ECO:0000256" key="3">
    <source>
        <dbReference type="ARBA" id="ARBA00023002"/>
    </source>
</evidence>
<comment type="similarity">
    <text evidence="1 5">Belongs to the NAD(P)-dependent epimerase/dehydratase family. Fucose synthase subfamily.</text>
</comment>
<comment type="caution">
    <text evidence="5">Lacks conserved residue(s) required for the propagation of feature annotation.</text>
</comment>
<evidence type="ECO:0000313" key="8">
    <source>
        <dbReference type="Proteomes" id="UP000182661"/>
    </source>
</evidence>
<feature type="site" description="Important for catalytic activity" evidence="5">
    <location>
        <position position="103"/>
    </location>
</feature>
<feature type="binding site" evidence="5">
    <location>
        <position position="136"/>
    </location>
    <ligand>
        <name>NADP(+)</name>
        <dbReference type="ChEBI" id="CHEBI:58349"/>
    </ligand>
</feature>
<dbReference type="RefSeq" id="WP_071835729.1">
    <property type="nucleotide sequence ID" value="NZ_LSRP01000147.1"/>
</dbReference>
<dbReference type="GO" id="GO:0050577">
    <property type="term" value="F:GDP-L-fucose synthase activity"/>
    <property type="evidence" value="ECO:0007669"/>
    <property type="project" value="UniProtKB-UniRule"/>
</dbReference>
<dbReference type="PANTHER" id="PTHR43238:SF1">
    <property type="entry name" value="GDP-L-FUCOSE SYNTHASE"/>
    <property type="match status" value="1"/>
</dbReference>
<dbReference type="EC" id="1.1.1.271" evidence="5"/>
<evidence type="ECO:0000256" key="2">
    <source>
        <dbReference type="ARBA" id="ARBA00022857"/>
    </source>
</evidence>
<organism evidence="7 8">
    <name type="scientific">Pararhizobium antarcticum</name>
    <dbReference type="NCBI Taxonomy" id="1798805"/>
    <lineage>
        <taxon>Bacteria</taxon>
        <taxon>Pseudomonadati</taxon>
        <taxon>Pseudomonadota</taxon>
        <taxon>Alphaproteobacteria</taxon>
        <taxon>Hyphomicrobiales</taxon>
        <taxon>Rhizobiaceae</taxon>
        <taxon>Rhizobium/Agrobacterium group</taxon>
        <taxon>Pararhizobium</taxon>
    </lineage>
</organism>
<sequence>MKIVITGGSGMVGRNIREHHRAHDYEILSPSRKELDLLDEDAVKAFFHRTRPDLVIHAAGTVGGIQANIAAPVRFLTDNLRMGLNVIMGARSAEVRNLLNIGSSCMYPCNAENPLREETILSGELEPTNEGYAIAKLACARLCSYIHSEDSGFLYKTIIPCNLYGRHDKFDPEKSHMIPAVIRKIADAVESGSEIVSIWGDGKTRREFMYAGDLADFVFFATDRFSELPQYLNVGIGRDYTINEYYSEIAEVLGFTGSFSHDLSKPSGMSQKLVDINRLDKFGWHVKTQLRDGISLTYNFYKGEAGK</sequence>
<comment type="function">
    <text evidence="5">Catalyzes the two-step NADP-dependent conversion of GDP-4-dehydro-6-deoxy-D-mannose to GDP-fucose, involving an epimerase and a reductase reaction.</text>
</comment>
<evidence type="ECO:0000313" key="7">
    <source>
        <dbReference type="EMBL" id="OJF90108.1"/>
    </source>
</evidence>
<evidence type="ECO:0000259" key="6">
    <source>
        <dbReference type="Pfam" id="PF01370"/>
    </source>
</evidence>
<keyword evidence="4 5" id="KW-0413">Isomerase</keyword>
<name>A0A657LLM1_9HYPH</name>
<dbReference type="Pfam" id="PF01370">
    <property type="entry name" value="Epimerase"/>
    <property type="match status" value="1"/>
</dbReference>
<keyword evidence="5" id="KW-0511">Multifunctional enzyme</keyword>
<dbReference type="InterPro" id="IPR001509">
    <property type="entry name" value="Epimerase_deHydtase"/>
</dbReference>
<accession>A0A657LLM1</accession>
<feature type="binding site" evidence="5">
    <location>
        <position position="206"/>
    </location>
    <ligand>
        <name>substrate</name>
    </ligand>
</feature>
<dbReference type="UniPathway" id="UPA00128">
    <property type="reaction ID" value="UER00191"/>
</dbReference>
<evidence type="ECO:0000256" key="5">
    <source>
        <dbReference type="HAMAP-Rule" id="MF_00956"/>
    </source>
</evidence>
<evidence type="ECO:0000256" key="4">
    <source>
        <dbReference type="ARBA" id="ARBA00023235"/>
    </source>
</evidence>
<dbReference type="AlphaFoldDB" id="A0A657LLM1"/>
<keyword evidence="3 5" id="KW-0560">Oxidoreductase</keyword>
<feature type="binding site" evidence="5">
    <location>
        <position position="199"/>
    </location>
    <ligand>
        <name>substrate</name>
    </ligand>
</feature>
<feature type="binding site" evidence="5">
    <location>
        <begin position="7"/>
        <end position="13"/>
    </location>
    <ligand>
        <name>NADP(+)</name>
        <dbReference type="ChEBI" id="CHEBI:58349"/>
    </ligand>
</feature>
<comment type="pathway">
    <text evidence="5">Nucleotide-sugar biosynthesis; GDP-L-fucose biosynthesis via de novo pathway; GDP-L-fucose from GDP-alpha-D-mannose: step 2/2.</text>
</comment>
<dbReference type="EMBL" id="LSRP01000147">
    <property type="protein sequence ID" value="OJF90108.1"/>
    <property type="molecule type" value="Genomic_DNA"/>
</dbReference>
<feature type="binding site" evidence="5">
    <location>
        <begin position="160"/>
        <end position="163"/>
    </location>
    <ligand>
        <name>NADP(+)</name>
        <dbReference type="ChEBI" id="CHEBI:58349"/>
    </ligand>
</feature>
<feature type="domain" description="NAD-dependent epimerase/dehydratase" evidence="6">
    <location>
        <begin position="3"/>
        <end position="235"/>
    </location>
</feature>
<protein>
    <recommendedName>
        <fullName evidence="5">GDP-L-fucose synthase</fullName>
        <ecNumber evidence="5">1.1.1.271</ecNumber>
    </recommendedName>
    <alternativeName>
        <fullName evidence="5">GDP-4-keto-6-deoxy-D-mannose-3,5-epimerase-4-reductase</fullName>
    </alternativeName>
</protein>
<keyword evidence="8" id="KW-1185">Reference proteome</keyword>
<feature type="site" description="Important for catalytic activity" evidence="5">
    <location>
        <position position="105"/>
    </location>
</feature>
<dbReference type="Gene3D" id="3.40.50.720">
    <property type="entry name" value="NAD(P)-binding Rossmann-like Domain"/>
    <property type="match status" value="1"/>
</dbReference>
<feature type="binding site" evidence="5">
    <location>
        <position position="176"/>
    </location>
    <ligand>
        <name>NADP(+)</name>
        <dbReference type="ChEBI" id="CHEBI:58349"/>
    </ligand>
</feature>
<dbReference type="InterPro" id="IPR028614">
    <property type="entry name" value="GDP_fucose/colitose_synth"/>
</dbReference>
<dbReference type="Gene3D" id="3.90.25.10">
    <property type="entry name" value="UDP-galactose 4-epimerase, domain 1"/>
    <property type="match status" value="1"/>
</dbReference>
<dbReference type="HAMAP" id="MF_00956">
    <property type="entry name" value="GDP_fucose_synth"/>
    <property type="match status" value="1"/>
</dbReference>
<dbReference type="OrthoDB" id="9811425at2"/>
<dbReference type="CDD" id="cd05239">
    <property type="entry name" value="GDP_FS_SDR_e"/>
    <property type="match status" value="1"/>
</dbReference>
<feature type="active site" description="Proton donor/acceptor" evidence="5">
    <location>
        <position position="132"/>
    </location>
</feature>
<evidence type="ECO:0000256" key="1">
    <source>
        <dbReference type="ARBA" id="ARBA00005959"/>
    </source>
</evidence>
<proteinExistence type="inferred from homology"/>
<dbReference type="InterPro" id="IPR036291">
    <property type="entry name" value="NAD(P)-bd_dom_sf"/>
</dbReference>
<comment type="catalytic activity">
    <reaction evidence="5">
        <text>GDP-beta-L-fucose + NADP(+) = GDP-4-dehydro-alpha-D-rhamnose + NADPH + H(+)</text>
        <dbReference type="Rhea" id="RHEA:18885"/>
        <dbReference type="ChEBI" id="CHEBI:15378"/>
        <dbReference type="ChEBI" id="CHEBI:57273"/>
        <dbReference type="ChEBI" id="CHEBI:57783"/>
        <dbReference type="ChEBI" id="CHEBI:57964"/>
        <dbReference type="ChEBI" id="CHEBI:58349"/>
        <dbReference type="EC" id="1.1.1.271"/>
    </reaction>
</comment>
<feature type="binding site" evidence="5">
    <location>
        <begin position="101"/>
        <end position="104"/>
    </location>
    <ligand>
        <name>NADP(+)</name>
        <dbReference type="ChEBI" id="CHEBI:58349"/>
    </ligand>
</feature>
<dbReference type="SUPFAM" id="SSF51735">
    <property type="entry name" value="NAD(P)-binding Rossmann-fold domains"/>
    <property type="match status" value="1"/>
</dbReference>
<dbReference type="GO" id="GO:0070401">
    <property type="term" value="F:NADP+ binding"/>
    <property type="evidence" value="ECO:0007669"/>
    <property type="project" value="UniProtKB-UniRule"/>
</dbReference>
<comment type="caution">
    <text evidence="7">The sequence shown here is derived from an EMBL/GenBank/DDBJ whole genome shotgun (WGS) entry which is preliminary data.</text>
</comment>
<dbReference type="PANTHER" id="PTHR43238">
    <property type="entry name" value="GDP-L-FUCOSE SYNTHASE"/>
    <property type="match status" value="1"/>
</dbReference>
<dbReference type="Proteomes" id="UP000182661">
    <property type="component" value="Unassembled WGS sequence"/>
</dbReference>
<keyword evidence="2 5" id="KW-0521">NADP</keyword>
<feature type="binding site" evidence="5">
    <location>
        <position position="184"/>
    </location>
    <ligand>
        <name>substrate</name>
    </ligand>
</feature>
<gene>
    <name evidence="5" type="primary">fcl</name>
    <name evidence="7" type="ORF">AX760_24525</name>
</gene>
<dbReference type="GO" id="GO:0042351">
    <property type="term" value="P:'de novo' GDP-L-fucose biosynthetic process"/>
    <property type="evidence" value="ECO:0007669"/>
    <property type="project" value="UniProtKB-UniRule"/>
</dbReference>
<reference evidence="7 8" key="1">
    <citation type="submission" date="2016-02" db="EMBL/GenBank/DDBJ databases">
        <title>Genome sequencing of a beta-galactosidase producing bacteria Rhizobium sp. 59.</title>
        <authorList>
            <person name="Wang D."/>
            <person name="Kot W."/>
            <person name="Qin Y."/>
            <person name="Hansen L."/>
            <person name="Naqvi K."/>
            <person name="Rensing C."/>
        </authorList>
    </citation>
    <scope>NUCLEOTIDE SEQUENCE [LARGE SCALE GENOMIC DNA]</scope>
    <source>
        <strain evidence="7 8">59</strain>
    </source>
</reference>
<dbReference type="GO" id="GO:0016853">
    <property type="term" value="F:isomerase activity"/>
    <property type="evidence" value="ECO:0007669"/>
    <property type="project" value="UniProtKB-KW"/>
</dbReference>